<dbReference type="AlphaFoldDB" id="A4IKH7"/>
<dbReference type="RefSeq" id="WP_008881576.1">
    <property type="nucleotide sequence ID" value="NC_009328.1"/>
</dbReference>
<evidence type="ECO:0000256" key="3">
    <source>
        <dbReference type="ARBA" id="ARBA00023082"/>
    </source>
</evidence>
<dbReference type="Pfam" id="PF08281">
    <property type="entry name" value="Sigma70_r4_2"/>
    <property type="match status" value="1"/>
</dbReference>
<comment type="similarity">
    <text evidence="1">Belongs to the sigma-70 factor family. ECF subfamily.</text>
</comment>
<evidence type="ECO:0000256" key="5">
    <source>
        <dbReference type="ARBA" id="ARBA00023163"/>
    </source>
</evidence>
<dbReference type="InterPro" id="IPR007627">
    <property type="entry name" value="RNA_pol_sigma70_r2"/>
</dbReference>
<dbReference type="InterPro" id="IPR013325">
    <property type="entry name" value="RNA_pol_sigma_r2"/>
</dbReference>
<evidence type="ECO:0000256" key="2">
    <source>
        <dbReference type="ARBA" id="ARBA00023015"/>
    </source>
</evidence>
<dbReference type="InterPro" id="IPR014284">
    <property type="entry name" value="RNA_pol_sigma-70_dom"/>
</dbReference>
<feature type="domain" description="RNA polymerase sigma-70 region 2" evidence="6">
    <location>
        <begin position="20"/>
        <end position="86"/>
    </location>
</feature>
<dbReference type="InterPro" id="IPR013249">
    <property type="entry name" value="RNA_pol_sigma70_r4_t2"/>
</dbReference>
<dbReference type="NCBIfam" id="TIGR02937">
    <property type="entry name" value="sigma70-ECF"/>
    <property type="match status" value="1"/>
</dbReference>
<dbReference type="KEGG" id="gtn:GTNG_0449"/>
<sequence length="180" mass="20929">MERELIERIQHGDEAAFAELYELYGEYALRVAAAVTGSSANAADAVQETFIRVYDHIGRFDPAKPFRPWFYRILINECRRLMKKQRAVTILSEEMGAADLLTYEDRYTFAQYEELYKAIGRLKEKQRIPVVLKYLQGFTTEEIADILDLNVNTVKSRLFKARNQLMKWMEMEGERGATNG</sequence>
<dbReference type="InterPro" id="IPR039425">
    <property type="entry name" value="RNA_pol_sigma-70-like"/>
</dbReference>
<keyword evidence="3" id="KW-0731">Sigma factor</keyword>
<dbReference type="HOGENOM" id="CLU_047691_3_0_9"/>
<dbReference type="Pfam" id="PF04542">
    <property type="entry name" value="Sigma70_r2"/>
    <property type="match status" value="1"/>
</dbReference>
<keyword evidence="5" id="KW-0804">Transcription</keyword>
<dbReference type="SUPFAM" id="SSF88946">
    <property type="entry name" value="Sigma2 domain of RNA polymerase sigma factors"/>
    <property type="match status" value="1"/>
</dbReference>
<dbReference type="CDD" id="cd06171">
    <property type="entry name" value="Sigma70_r4"/>
    <property type="match status" value="1"/>
</dbReference>
<dbReference type="GO" id="GO:0003677">
    <property type="term" value="F:DNA binding"/>
    <property type="evidence" value="ECO:0007669"/>
    <property type="project" value="UniProtKB-KW"/>
</dbReference>
<evidence type="ECO:0000259" key="6">
    <source>
        <dbReference type="Pfam" id="PF04542"/>
    </source>
</evidence>
<dbReference type="GO" id="GO:0016987">
    <property type="term" value="F:sigma factor activity"/>
    <property type="evidence" value="ECO:0007669"/>
    <property type="project" value="UniProtKB-KW"/>
</dbReference>
<evidence type="ECO:0000313" key="8">
    <source>
        <dbReference type="EMBL" id="ABO65831.1"/>
    </source>
</evidence>
<dbReference type="eggNOG" id="COG1595">
    <property type="taxonomic scope" value="Bacteria"/>
</dbReference>
<accession>A4IKH7</accession>
<reference evidence="8 9" key="1">
    <citation type="journal article" date="2007" name="Proc. Natl. Acad. Sci. U.S.A.">
        <title>Genome and proteome of long-chain alkane degrading Geobacillus thermodenitrificans NG80-2 isolated from a deep-subsurface oil reservoir.</title>
        <authorList>
            <person name="Feng L."/>
            <person name="Wang W."/>
            <person name="Cheng J."/>
            <person name="Ren Y."/>
            <person name="Zhao G."/>
            <person name="Gao C."/>
            <person name="Tang Y."/>
            <person name="Liu X."/>
            <person name="Han W."/>
            <person name="Peng X."/>
            <person name="Liu R."/>
            <person name="Wang L."/>
        </authorList>
    </citation>
    <scope>NUCLEOTIDE SEQUENCE [LARGE SCALE GENOMIC DNA]</scope>
    <source>
        <strain evidence="8 9">NG80-2</strain>
    </source>
</reference>
<dbReference type="Proteomes" id="UP000001578">
    <property type="component" value="Chromosome"/>
</dbReference>
<keyword evidence="4" id="KW-0238">DNA-binding</keyword>
<evidence type="ECO:0000256" key="4">
    <source>
        <dbReference type="ARBA" id="ARBA00023125"/>
    </source>
</evidence>
<evidence type="ECO:0000313" key="9">
    <source>
        <dbReference type="Proteomes" id="UP000001578"/>
    </source>
</evidence>
<name>A4IKH7_GEOTN</name>
<dbReference type="Gene3D" id="1.10.10.10">
    <property type="entry name" value="Winged helix-like DNA-binding domain superfamily/Winged helix DNA-binding domain"/>
    <property type="match status" value="1"/>
</dbReference>
<organism evidence="8 9">
    <name type="scientific">Geobacillus thermodenitrificans (strain NG80-2)</name>
    <dbReference type="NCBI Taxonomy" id="420246"/>
    <lineage>
        <taxon>Bacteria</taxon>
        <taxon>Bacillati</taxon>
        <taxon>Bacillota</taxon>
        <taxon>Bacilli</taxon>
        <taxon>Bacillales</taxon>
        <taxon>Anoxybacillaceae</taxon>
        <taxon>Geobacillus</taxon>
    </lineage>
</organism>
<proteinExistence type="inferred from homology"/>
<dbReference type="SUPFAM" id="SSF88659">
    <property type="entry name" value="Sigma3 and sigma4 domains of RNA polymerase sigma factors"/>
    <property type="match status" value="1"/>
</dbReference>
<dbReference type="InterPro" id="IPR013324">
    <property type="entry name" value="RNA_pol_sigma_r3/r4-like"/>
</dbReference>
<keyword evidence="2" id="KW-0805">Transcription regulation</keyword>
<evidence type="ECO:0000259" key="7">
    <source>
        <dbReference type="Pfam" id="PF08281"/>
    </source>
</evidence>
<protein>
    <submittedName>
        <fullName evidence="8">RNA polymerase ECF-type sigma factor</fullName>
    </submittedName>
</protein>
<feature type="domain" description="RNA polymerase sigma factor 70 region 4 type 2" evidence="7">
    <location>
        <begin position="113"/>
        <end position="165"/>
    </location>
</feature>
<dbReference type="PANTHER" id="PTHR43133">
    <property type="entry name" value="RNA POLYMERASE ECF-TYPE SIGMA FACTO"/>
    <property type="match status" value="1"/>
</dbReference>
<dbReference type="GeneID" id="87621947"/>
<gene>
    <name evidence="8" type="ordered locus">GTNG_0449</name>
</gene>
<dbReference type="PANTHER" id="PTHR43133:SF8">
    <property type="entry name" value="RNA POLYMERASE SIGMA FACTOR HI_1459-RELATED"/>
    <property type="match status" value="1"/>
</dbReference>
<dbReference type="Gene3D" id="1.10.1740.10">
    <property type="match status" value="1"/>
</dbReference>
<dbReference type="EMBL" id="CP000557">
    <property type="protein sequence ID" value="ABO65831.1"/>
    <property type="molecule type" value="Genomic_DNA"/>
</dbReference>
<dbReference type="InterPro" id="IPR036388">
    <property type="entry name" value="WH-like_DNA-bd_sf"/>
</dbReference>
<evidence type="ECO:0000256" key="1">
    <source>
        <dbReference type="ARBA" id="ARBA00010641"/>
    </source>
</evidence>
<dbReference type="GO" id="GO:0006352">
    <property type="term" value="P:DNA-templated transcription initiation"/>
    <property type="evidence" value="ECO:0007669"/>
    <property type="project" value="InterPro"/>
</dbReference>